<dbReference type="InterPro" id="IPR002347">
    <property type="entry name" value="SDR_fam"/>
</dbReference>
<proteinExistence type="predicted"/>
<dbReference type="EMBL" id="JANBOH010000234">
    <property type="protein sequence ID" value="KAJ1643646.1"/>
    <property type="molecule type" value="Genomic_DNA"/>
</dbReference>
<keyword evidence="1" id="KW-0812">Transmembrane</keyword>
<dbReference type="InterPro" id="IPR052834">
    <property type="entry name" value="3KSR/17beta-HSD"/>
</dbReference>
<evidence type="ECO:0008006" key="4">
    <source>
        <dbReference type="Google" id="ProtNLM"/>
    </source>
</evidence>
<dbReference type="Proteomes" id="UP001145021">
    <property type="component" value="Unassembled WGS sequence"/>
</dbReference>
<dbReference type="Pfam" id="PF00106">
    <property type="entry name" value="adh_short"/>
    <property type="match status" value="1"/>
</dbReference>
<evidence type="ECO:0000313" key="2">
    <source>
        <dbReference type="EMBL" id="KAJ1643646.1"/>
    </source>
</evidence>
<comment type="caution">
    <text evidence="2">The sequence shown here is derived from an EMBL/GenBank/DDBJ whole genome shotgun (WGS) entry which is preliminary data.</text>
</comment>
<dbReference type="InterPro" id="IPR036291">
    <property type="entry name" value="NAD(P)-bd_dom_sf"/>
</dbReference>
<keyword evidence="1" id="KW-1133">Transmembrane helix</keyword>
<dbReference type="PANTHER" id="PTHR44442:SF1">
    <property type="entry name" value="3-KETO-STEROID REDUCTASE_17-BETA-HYDROXYSTEROID DEHYDROGENASE 7"/>
    <property type="match status" value="1"/>
</dbReference>
<dbReference type="Gene3D" id="3.40.50.720">
    <property type="entry name" value="NAD(P)-binding Rossmann-like Domain"/>
    <property type="match status" value="1"/>
</dbReference>
<protein>
    <recommendedName>
        <fullName evidence="4">3-keto-steroid reductase</fullName>
    </recommendedName>
</protein>
<dbReference type="GO" id="GO:0000253">
    <property type="term" value="F:3-beta-hydroxysteroid 3-dehydrogenase (NADP+) activity"/>
    <property type="evidence" value="ECO:0007669"/>
    <property type="project" value="TreeGrafter"/>
</dbReference>
<reference evidence="2" key="1">
    <citation type="submission" date="2022-07" db="EMBL/GenBank/DDBJ databases">
        <title>Phylogenomic reconstructions and comparative analyses of Kickxellomycotina fungi.</title>
        <authorList>
            <person name="Reynolds N.K."/>
            <person name="Stajich J.E."/>
            <person name="Barry K."/>
            <person name="Grigoriev I.V."/>
            <person name="Crous P."/>
            <person name="Smith M.E."/>
        </authorList>
    </citation>
    <scope>NUCLEOTIDE SEQUENCE</scope>
    <source>
        <strain evidence="2">NBRC 105413</strain>
    </source>
</reference>
<gene>
    <name evidence="2" type="ORF">LPJ64_004598</name>
</gene>
<name>A0A9W8CHQ4_9FUNG</name>
<accession>A0A9W8CHQ4</accession>
<dbReference type="GO" id="GO:0005789">
    <property type="term" value="C:endoplasmic reticulum membrane"/>
    <property type="evidence" value="ECO:0007669"/>
    <property type="project" value="TreeGrafter"/>
</dbReference>
<evidence type="ECO:0000256" key="1">
    <source>
        <dbReference type="SAM" id="Phobius"/>
    </source>
</evidence>
<keyword evidence="1" id="KW-0472">Membrane</keyword>
<dbReference type="GO" id="GO:0016125">
    <property type="term" value="P:sterol metabolic process"/>
    <property type="evidence" value="ECO:0007669"/>
    <property type="project" value="TreeGrafter"/>
</dbReference>
<organism evidence="2 3">
    <name type="scientific">Coemansia asiatica</name>
    <dbReference type="NCBI Taxonomy" id="1052880"/>
    <lineage>
        <taxon>Eukaryota</taxon>
        <taxon>Fungi</taxon>
        <taxon>Fungi incertae sedis</taxon>
        <taxon>Zoopagomycota</taxon>
        <taxon>Kickxellomycotina</taxon>
        <taxon>Kickxellomycetes</taxon>
        <taxon>Kickxellales</taxon>
        <taxon>Kickxellaceae</taxon>
        <taxon>Coemansia</taxon>
    </lineage>
</organism>
<evidence type="ECO:0000313" key="3">
    <source>
        <dbReference type="Proteomes" id="UP001145021"/>
    </source>
</evidence>
<sequence>MSPSLMSSKQVVVVTGANSGVGLSIAQRLISKSIEKQRPLTLVMACRNLKKGKQAIDQICSTYPLSSQSICDVDLVEIDTSSVESVLNAAKEIQSRYSRLDRLFCNAGAMAIESLDFVGIFRGLLTHPIAFFESSEAMVQRRGLVTTDGLGLTFQTNVFGHYLLVHKLESLMEATGGARVIWTGSSASQLEFTRTDYQHVLGDKPYESSKYIVDQISVPMDQRLSQRGIRCFVAEPGNVCSNFLSGLNLLWLQVLIYLVFYFCRVVLGMARFTISPQSGCEACCYLSDADGNKELLDSRLKYYSQVSRWGKPSVAAVPLALNKNLSVFLVNKLDGLVQRFDKDDNQ</sequence>
<dbReference type="PRINTS" id="PR00081">
    <property type="entry name" value="GDHRDH"/>
</dbReference>
<keyword evidence="3" id="KW-1185">Reference proteome</keyword>
<dbReference type="PANTHER" id="PTHR44442">
    <property type="entry name" value="3-KETO-STEROID REDUCTASE"/>
    <property type="match status" value="1"/>
</dbReference>
<feature type="transmembrane region" description="Helical" evidence="1">
    <location>
        <begin position="249"/>
        <end position="267"/>
    </location>
</feature>
<dbReference type="SUPFAM" id="SSF51735">
    <property type="entry name" value="NAD(P)-binding Rossmann-fold domains"/>
    <property type="match status" value="1"/>
</dbReference>
<dbReference type="AlphaFoldDB" id="A0A9W8CHQ4"/>